<evidence type="ECO:0000313" key="13">
    <source>
        <dbReference type="Proteomes" id="UP001410394"/>
    </source>
</evidence>
<keyword evidence="2 9" id="KW-1003">Cell membrane</keyword>
<gene>
    <name evidence="9 12" type="primary">lspA</name>
    <name evidence="12" type="ORF">ABDB84_06960</name>
</gene>
<feature type="transmembrane region" description="Helical" evidence="9">
    <location>
        <begin position="128"/>
        <end position="149"/>
    </location>
</feature>
<dbReference type="NCBIfam" id="TIGR00077">
    <property type="entry name" value="lspA"/>
    <property type="match status" value="1"/>
</dbReference>
<name>A0ABU9YWU8_9RHOO</name>
<evidence type="ECO:0000256" key="4">
    <source>
        <dbReference type="ARBA" id="ARBA00022692"/>
    </source>
</evidence>
<feature type="transmembrane region" description="Helical" evidence="9">
    <location>
        <begin position="66"/>
        <end position="83"/>
    </location>
</feature>
<feature type="active site" evidence="9">
    <location>
        <position position="118"/>
    </location>
</feature>
<keyword evidence="4 9" id="KW-0812">Transmembrane</keyword>
<evidence type="ECO:0000256" key="7">
    <source>
        <dbReference type="ARBA" id="ARBA00022989"/>
    </source>
</evidence>
<keyword evidence="6 9" id="KW-0378">Hydrolase</keyword>
<comment type="similarity">
    <text evidence="1 9 11">Belongs to the peptidase A8 family.</text>
</comment>
<evidence type="ECO:0000256" key="8">
    <source>
        <dbReference type="ARBA" id="ARBA00023136"/>
    </source>
</evidence>
<dbReference type="EC" id="3.4.23.36" evidence="9"/>
<dbReference type="RefSeq" id="WP_345918973.1">
    <property type="nucleotide sequence ID" value="NZ_JBDIVE010000002.1"/>
</dbReference>
<protein>
    <recommendedName>
        <fullName evidence="9">Lipoprotein signal peptidase</fullName>
        <ecNumber evidence="9">3.4.23.36</ecNumber>
    </recommendedName>
    <alternativeName>
        <fullName evidence="9">Prolipoprotein signal peptidase</fullName>
    </alternativeName>
    <alternativeName>
        <fullName evidence="9">Signal peptidase II</fullName>
        <shortName evidence="9">SPase II</shortName>
    </alternativeName>
</protein>
<accession>A0ABU9YWU8</accession>
<evidence type="ECO:0000256" key="9">
    <source>
        <dbReference type="HAMAP-Rule" id="MF_00161"/>
    </source>
</evidence>
<dbReference type="HAMAP" id="MF_00161">
    <property type="entry name" value="LspA"/>
    <property type="match status" value="1"/>
</dbReference>
<dbReference type="PANTHER" id="PTHR33695:SF1">
    <property type="entry name" value="LIPOPROTEIN SIGNAL PEPTIDASE"/>
    <property type="match status" value="1"/>
</dbReference>
<evidence type="ECO:0000313" key="12">
    <source>
        <dbReference type="EMBL" id="MEN3068214.1"/>
    </source>
</evidence>
<keyword evidence="3 9" id="KW-0645">Protease</keyword>
<keyword evidence="7 9" id="KW-1133">Transmembrane helix</keyword>
<keyword evidence="13" id="KW-1185">Reference proteome</keyword>
<comment type="subcellular location">
    <subcellularLocation>
        <location evidence="9">Cell membrane</location>
        <topology evidence="9">Multi-pass membrane protein</topology>
    </subcellularLocation>
</comment>
<keyword evidence="8 9" id="KW-0472">Membrane</keyword>
<keyword evidence="5 9" id="KW-0064">Aspartyl protease</keyword>
<dbReference type="Pfam" id="PF01252">
    <property type="entry name" value="Peptidase_A8"/>
    <property type="match status" value="1"/>
</dbReference>
<evidence type="ECO:0000256" key="10">
    <source>
        <dbReference type="RuleBase" id="RU000594"/>
    </source>
</evidence>
<comment type="caution">
    <text evidence="12">The sequence shown here is derived from an EMBL/GenBank/DDBJ whole genome shotgun (WGS) entry which is preliminary data.</text>
</comment>
<comment type="catalytic activity">
    <reaction evidence="9 10">
        <text>Release of signal peptides from bacterial membrane prolipoproteins. Hydrolyzes -Xaa-Yaa-Zaa-|-(S,diacylglyceryl)Cys-, in which Xaa is hydrophobic (preferably Leu), and Yaa (Ala or Ser) and Zaa (Gly or Ala) have small, neutral side chains.</text>
        <dbReference type="EC" id="3.4.23.36"/>
    </reaction>
</comment>
<dbReference type="EMBL" id="JBDIVE010000002">
    <property type="protein sequence ID" value="MEN3068214.1"/>
    <property type="molecule type" value="Genomic_DNA"/>
</dbReference>
<evidence type="ECO:0000256" key="11">
    <source>
        <dbReference type="RuleBase" id="RU004181"/>
    </source>
</evidence>
<dbReference type="GO" id="GO:0004190">
    <property type="term" value="F:aspartic-type endopeptidase activity"/>
    <property type="evidence" value="ECO:0007669"/>
    <property type="project" value="UniProtKB-EC"/>
</dbReference>
<evidence type="ECO:0000256" key="2">
    <source>
        <dbReference type="ARBA" id="ARBA00022475"/>
    </source>
</evidence>
<feature type="active site" evidence="9">
    <location>
        <position position="136"/>
    </location>
</feature>
<dbReference type="Proteomes" id="UP001410394">
    <property type="component" value="Unassembled WGS sequence"/>
</dbReference>
<evidence type="ECO:0000256" key="1">
    <source>
        <dbReference type="ARBA" id="ARBA00006139"/>
    </source>
</evidence>
<reference evidence="12 13" key="1">
    <citation type="journal article" date="2018" name="Int. J. Syst. Evol. Microbiol.">
        <title>Uliginosibacterium sediminicola sp. nov., isolated from freshwater sediment.</title>
        <authorList>
            <person name="Hwang W.M."/>
            <person name="Kim S.M."/>
            <person name="Kang K."/>
            <person name="Ahn T.Y."/>
        </authorList>
    </citation>
    <scope>NUCLEOTIDE SEQUENCE [LARGE SCALE GENOMIC DNA]</scope>
    <source>
        <strain evidence="12 13">M1-21</strain>
    </source>
</reference>
<dbReference type="PROSITE" id="PS00855">
    <property type="entry name" value="SPASE_II"/>
    <property type="match status" value="1"/>
</dbReference>
<comment type="function">
    <text evidence="9 10">This protein specifically catalyzes the removal of signal peptides from prolipoproteins.</text>
</comment>
<dbReference type="PANTHER" id="PTHR33695">
    <property type="entry name" value="LIPOPROTEIN SIGNAL PEPTIDASE"/>
    <property type="match status" value="1"/>
</dbReference>
<evidence type="ECO:0000256" key="3">
    <source>
        <dbReference type="ARBA" id="ARBA00022670"/>
    </source>
</evidence>
<comment type="pathway">
    <text evidence="9">Protein modification; lipoprotein biosynthesis (signal peptide cleavage).</text>
</comment>
<sequence>MSKRFAGWLGLSLLTIVLDQWSKLAIVARFAENEYLELGAYFNLTLRYNPGAAFSFLAGHDGWQRWFFSVLAVGVSAYLLKLIRDHQHEALQPAAFALIVGGALGNVIDRFHYGRVVDFLDVHIGTLHWPAFNLADSAICLGVTLMLLAEWRRSRSARSTGAH</sequence>
<evidence type="ECO:0000256" key="5">
    <source>
        <dbReference type="ARBA" id="ARBA00022750"/>
    </source>
</evidence>
<evidence type="ECO:0000256" key="6">
    <source>
        <dbReference type="ARBA" id="ARBA00022801"/>
    </source>
</evidence>
<organism evidence="12 13">
    <name type="scientific">Uliginosibacterium sediminicola</name>
    <dbReference type="NCBI Taxonomy" id="2024550"/>
    <lineage>
        <taxon>Bacteria</taxon>
        <taxon>Pseudomonadati</taxon>
        <taxon>Pseudomonadota</taxon>
        <taxon>Betaproteobacteria</taxon>
        <taxon>Rhodocyclales</taxon>
        <taxon>Zoogloeaceae</taxon>
        <taxon>Uliginosibacterium</taxon>
    </lineage>
</organism>
<feature type="transmembrane region" description="Helical" evidence="9">
    <location>
        <begin position="90"/>
        <end position="108"/>
    </location>
</feature>
<proteinExistence type="inferred from homology"/>
<dbReference type="InterPro" id="IPR001872">
    <property type="entry name" value="Peptidase_A8"/>
</dbReference>
<dbReference type="PRINTS" id="PR00781">
    <property type="entry name" value="LIPOSIGPTASE"/>
</dbReference>
<comment type="caution">
    <text evidence="9">Lacks conserved residue(s) required for the propagation of feature annotation.</text>
</comment>